<dbReference type="AlphaFoldDB" id="U3TD26"/>
<dbReference type="KEGG" id="acj:ACAM_0862"/>
<dbReference type="eggNOG" id="arCOG01531">
    <property type="taxonomic scope" value="Archaea"/>
</dbReference>
<keyword evidence="2" id="KW-1185">Reference proteome</keyword>
<dbReference type="STRING" id="1198449.ACAM_0862"/>
<dbReference type="Proteomes" id="UP000016887">
    <property type="component" value="Chromosome"/>
</dbReference>
<dbReference type="RefSeq" id="WP_022541604.1">
    <property type="nucleotide sequence ID" value="NC_022521.1"/>
</dbReference>
<sequence length="242" mass="28387">MEEYYIKVRLTREEYERLRDQARRNGFTSVAEYVRWLLSRHVEGGEEPATGVSPEVLRSLMASLERRIMDLLNPYTGKIDEINLKLSRIIEMIEAMESVKREEFERALPEYKEGRLAGREQRRYERGEYRGGDAIDRLRKEGILFQDEAGWIRSPQRFFASLEKRGAVVLNIEGRYVAVDKDYWERFRTVLEELDVSDSIAAEKIVEEKLGERAAKLFREMVRAGIAVFDEDKGAWILYLPP</sequence>
<organism evidence="1 2">
    <name type="scientific">Aeropyrum camini SY1 = JCM 12091</name>
    <dbReference type="NCBI Taxonomy" id="1198449"/>
    <lineage>
        <taxon>Archaea</taxon>
        <taxon>Thermoproteota</taxon>
        <taxon>Thermoprotei</taxon>
        <taxon>Desulfurococcales</taxon>
        <taxon>Desulfurococcaceae</taxon>
        <taxon>Aeropyrum</taxon>
    </lineage>
</organism>
<accession>U3TD26</accession>
<proteinExistence type="predicted"/>
<dbReference type="EMBL" id="AP012489">
    <property type="protein sequence ID" value="BAN90331.1"/>
    <property type="molecule type" value="Genomic_DNA"/>
</dbReference>
<name>U3TD26_9CREN</name>
<gene>
    <name evidence="1" type="ORF">ACAM_0862</name>
</gene>
<dbReference type="GeneID" id="17110238"/>
<evidence type="ECO:0000313" key="1">
    <source>
        <dbReference type="EMBL" id="BAN90331.1"/>
    </source>
</evidence>
<protein>
    <submittedName>
        <fullName evidence="1">Uncharacterized protein</fullName>
    </submittedName>
</protein>
<evidence type="ECO:0000313" key="2">
    <source>
        <dbReference type="Proteomes" id="UP000016887"/>
    </source>
</evidence>
<reference evidence="1 2" key="1">
    <citation type="journal article" date="2013" name="Appl. Environ. Microbiol.">
        <title>Variation of the Virus-Related Elements within Syntenic Genomes of the Hyperthermophilic Archaeon Aeropyrum.</title>
        <authorList>
            <person name="Daifuku T."/>
            <person name="Yoshida T."/>
            <person name="Kitamura T."/>
            <person name="Kawaichi S."/>
            <person name="Inoue T."/>
            <person name="Nomura K."/>
            <person name="Yoshida Y."/>
            <person name="Kuno S."/>
            <person name="Sako Y."/>
        </authorList>
    </citation>
    <scope>NUCLEOTIDE SEQUENCE [LARGE SCALE GENOMIC DNA]</scope>
    <source>
        <strain evidence="1 2">SY1</strain>
    </source>
</reference>